<dbReference type="AlphaFoldDB" id="A0ABD0LD30"/>
<name>A0ABD0LD30_9CAEN</name>
<feature type="non-terminal residue" evidence="1">
    <location>
        <position position="65"/>
    </location>
</feature>
<evidence type="ECO:0000313" key="2">
    <source>
        <dbReference type="Proteomes" id="UP001519460"/>
    </source>
</evidence>
<gene>
    <name evidence="1" type="ORF">BaRGS_00011362</name>
</gene>
<organism evidence="1 2">
    <name type="scientific">Batillaria attramentaria</name>
    <dbReference type="NCBI Taxonomy" id="370345"/>
    <lineage>
        <taxon>Eukaryota</taxon>
        <taxon>Metazoa</taxon>
        <taxon>Spiralia</taxon>
        <taxon>Lophotrochozoa</taxon>
        <taxon>Mollusca</taxon>
        <taxon>Gastropoda</taxon>
        <taxon>Caenogastropoda</taxon>
        <taxon>Sorbeoconcha</taxon>
        <taxon>Cerithioidea</taxon>
        <taxon>Batillariidae</taxon>
        <taxon>Batillaria</taxon>
    </lineage>
</organism>
<keyword evidence="2" id="KW-1185">Reference proteome</keyword>
<dbReference type="Proteomes" id="UP001519460">
    <property type="component" value="Unassembled WGS sequence"/>
</dbReference>
<accession>A0ABD0LD30</accession>
<sequence>MAEARRGLGVCGKTRTPAVWPACSFRKTCLLADKTRKGGEQATLGTYCGGWYYILGLDQEPCQHG</sequence>
<protein>
    <submittedName>
        <fullName evidence="1">Uncharacterized protein</fullName>
    </submittedName>
</protein>
<comment type="caution">
    <text evidence="1">The sequence shown here is derived from an EMBL/GenBank/DDBJ whole genome shotgun (WGS) entry which is preliminary data.</text>
</comment>
<evidence type="ECO:0000313" key="1">
    <source>
        <dbReference type="EMBL" id="KAK7497318.1"/>
    </source>
</evidence>
<dbReference type="EMBL" id="JACVVK020000059">
    <property type="protein sequence ID" value="KAK7497318.1"/>
    <property type="molecule type" value="Genomic_DNA"/>
</dbReference>
<reference evidence="1 2" key="1">
    <citation type="journal article" date="2023" name="Sci. Data">
        <title>Genome assembly of the Korean intertidal mud-creeper Batillaria attramentaria.</title>
        <authorList>
            <person name="Patra A.K."/>
            <person name="Ho P.T."/>
            <person name="Jun S."/>
            <person name="Lee S.J."/>
            <person name="Kim Y."/>
            <person name="Won Y.J."/>
        </authorList>
    </citation>
    <scope>NUCLEOTIDE SEQUENCE [LARGE SCALE GENOMIC DNA]</scope>
    <source>
        <strain evidence="1">Wonlab-2016</strain>
    </source>
</reference>
<proteinExistence type="predicted"/>